<evidence type="ECO:0000256" key="1">
    <source>
        <dbReference type="ARBA" id="ARBA00006987"/>
    </source>
</evidence>
<dbReference type="PIRSF" id="PIRSF017082">
    <property type="entry name" value="YflP"/>
    <property type="match status" value="1"/>
</dbReference>
<dbReference type="PANTHER" id="PTHR42928:SF5">
    <property type="entry name" value="BLR1237 PROTEIN"/>
    <property type="match status" value="1"/>
</dbReference>
<dbReference type="Gene3D" id="3.40.190.10">
    <property type="entry name" value="Periplasmic binding protein-like II"/>
    <property type="match status" value="1"/>
</dbReference>
<organism evidence="3 4">
    <name type="scientific">Bordetella petrii</name>
    <dbReference type="NCBI Taxonomy" id="94624"/>
    <lineage>
        <taxon>Bacteria</taxon>
        <taxon>Pseudomonadati</taxon>
        <taxon>Pseudomonadota</taxon>
        <taxon>Betaproteobacteria</taxon>
        <taxon>Burkholderiales</taxon>
        <taxon>Alcaligenaceae</taxon>
        <taxon>Bordetella</taxon>
    </lineage>
</organism>
<feature type="chain" id="PRO_5045251235" evidence="2">
    <location>
        <begin position="35"/>
        <end position="339"/>
    </location>
</feature>
<accession>A0ABT7VZX0</accession>
<feature type="signal peptide" evidence="2">
    <location>
        <begin position="1"/>
        <end position="34"/>
    </location>
</feature>
<dbReference type="RefSeq" id="WP_289784584.1">
    <property type="nucleotide sequence ID" value="NZ_JAUDJE010000003.1"/>
</dbReference>
<sequence length="339" mass="35440">MRASGPKAAARLAWTGRTLAALASLFLAGAAAQAAGQSDGSFPERPVKLIVPFPPGGGTDILARPLAQRLSEYWSQPVVIENRGGAGGNVGAAATAKSAPDGYTLLFTPVITLAANQSLYKSAGYDAVRDFAAVTMLVSTPNILAVPSAMPVKTVQEFLDYARAKPGQLNFSSSGNGTPPHLAMEILKRMTDVKITHVPYKGTGPAVTDLIAGRVQAMMLNAPVALPYLESGQLRGLATTSAKRPSSVRDLPTLDESGLKGYEADTWYGLFVPAGTPQAVVAKLNADVARALNSPDIKKLYAGQGAEVVGDSPESAAARVRADVIKWRDVIDDIGLKMD</sequence>
<gene>
    <name evidence="3" type="ORF">QUC21_05555</name>
</gene>
<dbReference type="Gene3D" id="3.40.190.150">
    <property type="entry name" value="Bordetella uptake gene, domain 1"/>
    <property type="match status" value="1"/>
</dbReference>
<dbReference type="CDD" id="cd13578">
    <property type="entry name" value="PBP2_Bug27"/>
    <property type="match status" value="1"/>
</dbReference>
<keyword evidence="2" id="KW-0732">Signal</keyword>
<proteinExistence type="inferred from homology"/>
<evidence type="ECO:0000256" key="2">
    <source>
        <dbReference type="SAM" id="SignalP"/>
    </source>
</evidence>
<dbReference type="InterPro" id="IPR005064">
    <property type="entry name" value="BUG"/>
</dbReference>
<dbReference type="Pfam" id="PF03401">
    <property type="entry name" value="TctC"/>
    <property type="match status" value="1"/>
</dbReference>
<dbReference type="PANTHER" id="PTHR42928">
    <property type="entry name" value="TRICARBOXYLATE-BINDING PROTEIN"/>
    <property type="match status" value="1"/>
</dbReference>
<evidence type="ECO:0000313" key="4">
    <source>
        <dbReference type="Proteomes" id="UP001175604"/>
    </source>
</evidence>
<reference evidence="3" key="1">
    <citation type="submission" date="2023-06" db="EMBL/GenBank/DDBJ databases">
        <title>full genome analysis of Phenantherene degrader P3.</title>
        <authorList>
            <person name="Akbar A."/>
            <person name="Rahmeh R."/>
            <person name="Kishk M."/>
        </authorList>
    </citation>
    <scope>NUCLEOTIDE SEQUENCE</scope>
    <source>
        <strain evidence="3">P3</strain>
    </source>
</reference>
<dbReference type="SUPFAM" id="SSF53850">
    <property type="entry name" value="Periplasmic binding protein-like II"/>
    <property type="match status" value="1"/>
</dbReference>
<dbReference type="InterPro" id="IPR042100">
    <property type="entry name" value="Bug_dom1"/>
</dbReference>
<dbReference type="EMBL" id="JAUDJE010000003">
    <property type="protein sequence ID" value="MDM9558486.1"/>
    <property type="molecule type" value="Genomic_DNA"/>
</dbReference>
<protein>
    <submittedName>
        <fullName evidence="3">Tripartite tricarboxylate transporter substrate binding protein</fullName>
    </submittedName>
</protein>
<dbReference type="Proteomes" id="UP001175604">
    <property type="component" value="Unassembled WGS sequence"/>
</dbReference>
<evidence type="ECO:0000313" key="3">
    <source>
        <dbReference type="EMBL" id="MDM9558486.1"/>
    </source>
</evidence>
<comment type="similarity">
    <text evidence="1">Belongs to the UPF0065 (bug) family.</text>
</comment>
<comment type="caution">
    <text evidence="3">The sequence shown here is derived from an EMBL/GenBank/DDBJ whole genome shotgun (WGS) entry which is preliminary data.</text>
</comment>
<keyword evidence="4" id="KW-1185">Reference proteome</keyword>
<name>A0ABT7VZX0_9BORD</name>